<evidence type="ECO:0000313" key="5">
    <source>
        <dbReference type="Proteomes" id="UP000735302"/>
    </source>
</evidence>
<dbReference type="InterPro" id="IPR036859">
    <property type="entry name" value="CAP-Gly_dom_sf"/>
</dbReference>
<dbReference type="InterPro" id="IPR000938">
    <property type="entry name" value="CAP-Gly_domain"/>
</dbReference>
<accession>A0AAV4BQ20</accession>
<evidence type="ECO:0000256" key="1">
    <source>
        <dbReference type="SAM" id="Coils"/>
    </source>
</evidence>
<feature type="coiled-coil region" evidence="1">
    <location>
        <begin position="157"/>
        <end position="191"/>
    </location>
</feature>
<dbReference type="AlphaFoldDB" id="A0AAV4BQ20"/>
<feature type="domain" description="CAP-Gly" evidence="3">
    <location>
        <begin position="59"/>
        <end position="137"/>
    </location>
</feature>
<dbReference type="SUPFAM" id="SSF74924">
    <property type="entry name" value="Cap-Gly domain"/>
    <property type="match status" value="1"/>
</dbReference>
<evidence type="ECO:0000313" key="4">
    <source>
        <dbReference type="EMBL" id="GFO25331.1"/>
    </source>
</evidence>
<dbReference type="Pfam" id="PF01302">
    <property type="entry name" value="CAP_GLY"/>
    <property type="match status" value="1"/>
</dbReference>
<dbReference type="Proteomes" id="UP000735302">
    <property type="component" value="Unassembled WGS sequence"/>
</dbReference>
<name>A0AAV4BQ20_9GAST</name>
<keyword evidence="5" id="KW-1185">Reference proteome</keyword>
<reference evidence="4 5" key="1">
    <citation type="journal article" date="2021" name="Elife">
        <title>Chloroplast acquisition without the gene transfer in kleptoplastic sea slugs, Plakobranchus ocellatus.</title>
        <authorList>
            <person name="Maeda T."/>
            <person name="Takahashi S."/>
            <person name="Yoshida T."/>
            <person name="Shimamura S."/>
            <person name="Takaki Y."/>
            <person name="Nagai Y."/>
            <person name="Toyoda A."/>
            <person name="Suzuki Y."/>
            <person name="Arimoto A."/>
            <person name="Ishii H."/>
            <person name="Satoh N."/>
            <person name="Nishiyama T."/>
            <person name="Hasebe M."/>
            <person name="Maruyama T."/>
            <person name="Minagawa J."/>
            <person name="Obokata J."/>
            <person name="Shigenobu S."/>
        </authorList>
    </citation>
    <scope>NUCLEOTIDE SEQUENCE [LARGE SCALE GENOMIC DNA]</scope>
</reference>
<dbReference type="Gene3D" id="2.30.30.190">
    <property type="entry name" value="CAP Gly-rich-like domain"/>
    <property type="match status" value="1"/>
</dbReference>
<gene>
    <name evidence="4" type="ORF">PoB_005183600</name>
</gene>
<proteinExistence type="predicted"/>
<dbReference type="SMART" id="SM01052">
    <property type="entry name" value="CAP_GLY"/>
    <property type="match status" value="1"/>
</dbReference>
<feature type="region of interest" description="Disordered" evidence="2">
    <location>
        <begin position="191"/>
        <end position="217"/>
    </location>
</feature>
<evidence type="ECO:0000256" key="2">
    <source>
        <dbReference type="SAM" id="MobiDB-lite"/>
    </source>
</evidence>
<evidence type="ECO:0000259" key="3">
    <source>
        <dbReference type="SMART" id="SM01052"/>
    </source>
</evidence>
<protein>
    <recommendedName>
        <fullName evidence="3">CAP-Gly domain-containing protein</fullName>
    </recommendedName>
</protein>
<comment type="caution">
    <text evidence="4">The sequence shown here is derived from an EMBL/GenBank/DDBJ whole genome shotgun (WGS) entry which is preliminary data.</text>
</comment>
<organism evidence="4 5">
    <name type="scientific">Plakobranchus ocellatus</name>
    <dbReference type="NCBI Taxonomy" id="259542"/>
    <lineage>
        <taxon>Eukaryota</taxon>
        <taxon>Metazoa</taxon>
        <taxon>Spiralia</taxon>
        <taxon>Lophotrochozoa</taxon>
        <taxon>Mollusca</taxon>
        <taxon>Gastropoda</taxon>
        <taxon>Heterobranchia</taxon>
        <taxon>Euthyneura</taxon>
        <taxon>Panpulmonata</taxon>
        <taxon>Sacoglossa</taxon>
        <taxon>Placobranchoidea</taxon>
        <taxon>Plakobranchidae</taxon>
        <taxon>Plakobranchus</taxon>
    </lineage>
</organism>
<sequence length="298" mass="33844">MALVWNPALEEKQTECTCAPCKSFWKKAFLEGGDSIAMLSSDRAVHTAALGNQAGLLKKGDRVLIDGPTIGVNTTKPFQGVVQYVGLADDHLIAPEMRVGVCLHDNIYSVHNGIYKGKRYFSCPRGHAAMVSYSDVTPLKPIPKTRPVQGNVMFPSFEEVKKRRKARQEKIKEAEDRLRKEHELRQRAQMERYARSAPPPRISPRATKASKLRSTGHSTNTTLHQVQDEDDIAYKDHLAREKQRQMRQIDAASLEELQFRQMKKVFGRGEKAGRMADTLRRLHKAYEEGRIYAMAERE</sequence>
<dbReference type="EMBL" id="BLXT01005746">
    <property type="protein sequence ID" value="GFO25331.1"/>
    <property type="molecule type" value="Genomic_DNA"/>
</dbReference>
<keyword evidence="1" id="KW-0175">Coiled coil</keyword>